<name>A0A3N0EA72_9ACTN</name>
<feature type="coiled-coil region" evidence="9">
    <location>
        <begin position="171"/>
        <end position="198"/>
    </location>
</feature>
<dbReference type="Pfam" id="PF07730">
    <property type="entry name" value="HisKA_3"/>
    <property type="match status" value="1"/>
</dbReference>
<evidence type="ECO:0000313" key="15">
    <source>
        <dbReference type="Proteomes" id="UP000269198"/>
    </source>
</evidence>
<dbReference type="OrthoDB" id="227596at2"/>
<keyword evidence="8" id="KW-0902">Two-component regulatory system</keyword>
<dbReference type="Pfam" id="PF02518">
    <property type="entry name" value="HATPase_c"/>
    <property type="match status" value="1"/>
</dbReference>
<keyword evidence="6 14" id="KW-0418">Kinase</keyword>
<keyword evidence="3" id="KW-0597">Phosphoprotein</keyword>
<evidence type="ECO:0000256" key="10">
    <source>
        <dbReference type="SAM" id="MobiDB-lite"/>
    </source>
</evidence>
<evidence type="ECO:0000256" key="2">
    <source>
        <dbReference type="ARBA" id="ARBA00012438"/>
    </source>
</evidence>
<comment type="catalytic activity">
    <reaction evidence="1">
        <text>ATP + protein L-histidine = ADP + protein N-phospho-L-histidine.</text>
        <dbReference type="EC" id="2.7.13.3"/>
    </reaction>
</comment>
<keyword evidence="7" id="KW-0067">ATP-binding</keyword>
<dbReference type="InterPro" id="IPR036890">
    <property type="entry name" value="HATPase_C_sf"/>
</dbReference>
<feature type="domain" description="Signal transduction histidine kinase subgroup 3 dimerisation and phosphoacceptor" evidence="13">
    <location>
        <begin position="203"/>
        <end position="266"/>
    </location>
</feature>
<evidence type="ECO:0000256" key="3">
    <source>
        <dbReference type="ARBA" id="ARBA00022553"/>
    </source>
</evidence>
<evidence type="ECO:0000256" key="5">
    <source>
        <dbReference type="ARBA" id="ARBA00022741"/>
    </source>
</evidence>
<dbReference type="Gene3D" id="3.30.565.10">
    <property type="entry name" value="Histidine kinase-like ATPase, C-terminal domain"/>
    <property type="match status" value="1"/>
</dbReference>
<keyword evidence="11" id="KW-1133">Transmembrane helix</keyword>
<dbReference type="RefSeq" id="WP_123201177.1">
    <property type="nucleotide sequence ID" value="NZ_RJMB01000009.1"/>
</dbReference>
<dbReference type="InterPro" id="IPR050482">
    <property type="entry name" value="Sensor_HK_TwoCompSys"/>
</dbReference>
<dbReference type="InterPro" id="IPR011712">
    <property type="entry name" value="Sig_transdc_His_kin_sub3_dim/P"/>
</dbReference>
<feature type="region of interest" description="Disordered" evidence="10">
    <location>
        <begin position="427"/>
        <end position="449"/>
    </location>
</feature>
<feature type="compositionally biased region" description="Gly residues" evidence="10">
    <location>
        <begin position="435"/>
        <end position="449"/>
    </location>
</feature>
<feature type="domain" description="Histidine kinase/HSP90-like ATPase" evidence="12">
    <location>
        <begin position="311"/>
        <end position="404"/>
    </location>
</feature>
<dbReference type="AlphaFoldDB" id="A0A3N0EA72"/>
<evidence type="ECO:0000256" key="8">
    <source>
        <dbReference type="ARBA" id="ARBA00023012"/>
    </source>
</evidence>
<dbReference type="Gene3D" id="1.20.5.1930">
    <property type="match status" value="1"/>
</dbReference>
<dbReference type="CDD" id="cd16917">
    <property type="entry name" value="HATPase_UhpB-NarQ-NarX-like"/>
    <property type="match status" value="1"/>
</dbReference>
<feature type="transmembrane region" description="Helical" evidence="11">
    <location>
        <begin position="34"/>
        <end position="52"/>
    </location>
</feature>
<evidence type="ECO:0000259" key="12">
    <source>
        <dbReference type="Pfam" id="PF02518"/>
    </source>
</evidence>
<dbReference type="GO" id="GO:0005524">
    <property type="term" value="F:ATP binding"/>
    <property type="evidence" value="ECO:0007669"/>
    <property type="project" value="UniProtKB-KW"/>
</dbReference>
<dbReference type="InterPro" id="IPR003594">
    <property type="entry name" value="HATPase_dom"/>
</dbReference>
<evidence type="ECO:0000259" key="13">
    <source>
        <dbReference type="Pfam" id="PF07730"/>
    </source>
</evidence>
<dbReference type="EMBL" id="RJMB01000009">
    <property type="protein sequence ID" value="RNL84737.1"/>
    <property type="molecule type" value="Genomic_DNA"/>
</dbReference>
<evidence type="ECO:0000256" key="9">
    <source>
        <dbReference type="SAM" id="Coils"/>
    </source>
</evidence>
<keyword evidence="11" id="KW-0472">Membrane</keyword>
<keyword evidence="11" id="KW-0812">Transmembrane</keyword>
<dbReference type="GO" id="GO:0046983">
    <property type="term" value="F:protein dimerization activity"/>
    <property type="evidence" value="ECO:0007669"/>
    <property type="project" value="InterPro"/>
</dbReference>
<reference evidence="14 15" key="1">
    <citation type="submission" date="2018-11" db="EMBL/GenBank/DDBJ databases">
        <title>The genome draft of YIM 96095.</title>
        <authorList>
            <person name="Tang S.-K."/>
            <person name="Chunyu W.-X."/>
            <person name="Feng Y.-Z."/>
        </authorList>
    </citation>
    <scope>NUCLEOTIDE SEQUENCE [LARGE SCALE GENOMIC DNA]</scope>
    <source>
        <strain evidence="14 15">YIM 96095</strain>
    </source>
</reference>
<feature type="transmembrane region" description="Helical" evidence="11">
    <location>
        <begin position="90"/>
        <end position="114"/>
    </location>
</feature>
<evidence type="ECO:0000256" key="11">
    <source>
        <dbReference type="SAM" id="Phobius"/>
    </source>
</evidence>
<keyword evidence="4" id="KW-0808">Transferase</keyword>
<evidence type="ECO:0000256" key="6">
    <source>
        <dbReference type="ARBA" id="ARBA00022777"/>
    </source>
</evidence>
<dbReference type="EC" id="2.7.13.3" evidence="2"/>
<evidence type="ECO:0000313" key="14">
    <source>
        <dbReference type="EMBL" id="RNL84737.1"/>
    </source>
</evidence>
<dbReference type="PANTHER" id="PTHR24421:SF10">
    <property type="entry name" value="NITRATE_NITRITE SENSOR PROTEIN NARQ"/>
    <property type="match status" value="1"/>
</dbReference>
<feature type="transmembrane region" description="Helical" evidence="11">
    <location>
        <begin position="126"/>
        <end position="149"/>
    </location>
</feature>
<dbReference type="GO" id="GO:0000155">
    <property type="term" value="F:phosphorelay sensor kinase activity"/>
    <property type="evidence" value="ECO:0007669"/>
    <property type="project" value="InterPro"/>
</dbReference>
<dbReference type="PANTHER" id="PTHR24421">
    <property type="entry name" value="NITRATE/NITRITE SENSOR PROTEIN NARX-RELATED"/>
    <property type="match status" value="1"/>
</dbReference>
<evidence type="ECO:0000256" key="7">
    <source>
        <dbReference type="ARBA" id="ARBA00022840"/>
    </source>
</evidence>
<sequence length="449" mass="48296">MCGAERDGPLAGGLRTAKRVWRWGWKHRLRVSDWLYAGALFLWLVMTLPNTVNAEVGLARVGESLPLEQVRLLAPALAAVTVTVRRSRPAWLFTAALVLAVVFGVPFLMSFALYSYAVWFTNRRWLAVWSAVMVAGTVAATATITASVWVVVLPVWIVVFIALPLTLGLWMGTRRELIENLRERTARLERERDLEAQNAIAAERTRIAREMHDVVAHRVSLMVLHAGGLEVSAADEHTEHTAAFIRGTGREALAELREILGVLRDHTDGAATAPQPAVTDLPRLVEDWRSTGATVDRRVRGTERPLPAQVERTVYRVAQEALTNAAKHAPGAHVTVELEYGEADVRVVVANGPPPSVGPAPAEQPSGRHGLAGLRERLNLVGGGLVVGPRPDGGWRVRATLPAAADTPTHSGTDVSTLASGAETTAAHRAPTMGNNGGDNDGGTGVDTT</sequence>
<protein>
    <recommendedName>
        <fullName evidence="2">histidine kinase</fullName>
        <ecNumber evidence="2">2.7.13.3</ecNumber>
    </recommendedName>
</protein>
<feature type="transmembrane region" description="Helical" evidence="11">
    <location>
        <begin position="155"/>
        <end position="172"/>
    </location>
</feature>
<dbReference type="SUPFAM" id="SSF55874">
    <property type="entry name" value="ATPase domain of HSP90 chaperone/DNA topoisomerase II/histidine kinase"/>
    <property type="match status" value="1"/>
</dbReference>
<organism evidence="14 15">
    <name type="scientific">Halostreptopolyspora alba</name>
    <dbReference type="NCBI Taxonomy" id="2487137"/>
    <lineage>
        <taxon>Bacteria</taxon>
        <taxon>Bacillati</taxon>
        <taxon>Actinomycetota</taxon>
        <taxon>Actinomycetes</taxon>
        <taxon>Streptosporangiales</taxon>
        <taxon>Nocardiopsidaceae</taxon>
        <taxon>Halostreptopolyspora</taxon>
    </lineage>
</organism>
<accession>A0A3N0EA72</accession>
<keyword evidence="9" id="KW-0175">Coiled coil</keyword>
<keyword evidence="5" id="KW-0547">Nucleotide-binding</keyword>
<comment type="caution">
    <text evidence="14">The sequence shown here is derived from an EMBL/GenBank/DDBJ whole genome shotgun (WGS) entry which is preliminary data.</text>
</comment>
<proteinExistence type="predicted"/>
<evidence type="ECO:0000256" key="1">
    <source>
        <dbReference type="ARBA" id="ARBA00000085"/>
    </source>
</evidence>
<keyword evidence="15" id="KW-1185">Reference proteome</keyword>
<dbReference type="GO" id="GO:0016020">
    <property type="term" value="C:membrane"/>
    <property type="evidence" value="ECO:0007669"/>
    <property type="project" value="InterPro"/>
</dbReference>
<gene>
    <name evidence="14" type="ORF">EFW17_10550</name>
</gene>
<dbReference type="Proteomes" id="UP000269198">
    <property type="component" value="Unassembled WGS sequence"/>
</dbReference>
<evidence type="ECO:0000256" key="4">
    <source>
        <dbReference type="ARBA" id="ARBA00022679"/>
    </source>
</evidence>